<evidence type="ECO:0008006" key="3">
    <source>
        <dbReference type="Google" id="ProtNLM"/>
    </source>
</evidence>
<dbReference type="EMBL" id="SIRE01000027">
    <property type="protein sequence ID" value="TBL71231.1"/>
    <property type="molecule type" value="Genomic_DNA"/>
</dbReference>
<dbReference type="OrthoDB" id="2606950at2"/>
<name>A0A4Q9DJS0_9BACL</name>
<dbReference type="AlphaFoldDB" id="A0A4Q9DJS0"/>
<keyword evidence="2" id="KW-1185">Reference proteome</keyword>
<reference evidence="1 2" key="1">
    <citation type="submission" date="2019-02" db="EMBL/GenBank/DDBJ databases">
        <title>Paenibacillus sp. nov., isolated from surface-sterilized tissue of Thalictrum simplex L.</title>
        <authorList>
            <person name="Tuo L."/>
        </authorList>
    </citation>
    <scope>NUCLEOTIDE SEQUENCE [LARGE SCALE GENOMIC DNA]</scope>
    <source>
        <strain evidence="1 2">N2SHLJ1</strain>
    </source>
</reference>
<protein>
    <recommendedName>
        <fullName evidence="3">Immunity protein 30 domain-containing protein</fullName>
    </recommendedName>
</protein>
<gene>
    <name evidence="1" type="ORF">EYB31_31155</name>
</gene>
<proteinExistence type="predicted"/>
<dbReference type="Proteomes" id="UP000293142">
    <property type="component" value="Unassembled WGS sequence"/>
</dbReference>
<evidence type="ECO:0000313" key="1">
    <source>
        <dbReference type="EMBL" id="TBL71231.1"/>
    </source>
</evidence>
<organism evidence="1 2">
    <name type="scientific">Paenibacillus thalictri</name>
    <dbReference type="NCBI Taxonomy" id="2527873"/>
    <lineage>
        <taxon>Bacteria</taxon>
        <taxon>Bacillati</taxon>
        <taxon>Bacillota</taxon>
        <taxon>Bacilli</taxon>
        <taxon>Bacillales</taxon>
        <taxon>Paenibacillaceae</taxon>
        <taxon>Paenibacillus</taxon>
    </lineage>
</organism>
<dbReference type="RefSeq" id="WP_131017410.1">
    <property type="nucleotide sequence ID" value="NZ_SIRE01000027.1"/>
</dbReference>
<comment type="caution">
    <text evidence="1">The sequence shown here is derived from an EMBL/GenBank/DDBJ whole genome shotgun (WGS) entry which is preliminary data.</text>
</comment>
<evidence type="ECO:0000313" key="2">
    <source>
        <dbReference type="Proteomes" id="UP000293142"/>
    </source>
</evidence>
<accession>A0A4Q9DJS0</accession>
<sequence length="149" mass="17214">MADILQMYRDAINSDCPERKIDEIADILEYGKVNKEMVKVLIYEMMEHARREQDGAIKESLFNAMSLAAVHQNIGEDIEWDPLLNDLETVNVTYLEDIILCLGFSRKAKYLSVIKTYLSHPKQQIVQCAEEAIEEINYKMNKVNTQKGK</sequence>